<gene>
    <name evidence="1" type="ORF">HPB49_002178</name>
</gene>
<reference evidence="1" key="1">
    <citation type="submission" date="2020-05" db="EMBL/GenBank/DDBJ databases">
        <title>Large-scale comparative analyses of tick genomes elucidate their genetic diversity and vector capacities.</title>
        <authorList>
            <person name="Jia N."/>
            <person name="Wang J."/>
            <person name="Shi W."/>
            <person name="Du L."/>
            <person name="Sun Y."/>
            <person name="Zhan W."/>
            <person name="Jiang J."/>
            <person name="Wang Q."/>
            <person name="Zhang B."/>
            <person name="Ji P."/>
            <person name="Sakyi L.B."/>
            <person name="Cui X."/>
            <person name="Yuan T."/>
            <person name="Jiang B."/>
            <person name="Yang W."/>
            <person name="Lam T.T.-Y."/>
            <person name="Chang Q."/>
            <person name="Ding S."/>
            <person name="Wang X."/>
            <person name="Zhu J."/>
            <person name="Ruan X."/>
            <person name="Zhao L."/>
            <person name="Wei J."/>
            <person name="Que T."/>
            <person name="Du C."/>
            <person name="Cheng J."/>
            <person name="Dai P."/>
            <person name="Han X."/>
            <person name="Huang E."/>
            <person name="Gao Y."/>
            <person name="Liu J."/>
            <person name="Shao H."/>
            <person name="Ye R."/>
            <person name="Li L."/>
            <person name="Wei W."/>
            <person name="Wang X."/>
            <person name="Wang C."/>
            <person name="Yang T."/>
            <person name="Huo Q."/>
            <person name="Li W."/>
            <person name="Guo W."/>
            <person name="Chen H."/>
            <person name="Zhou L."/>
            <person name="Ni X."/>
            <person name="Tian J."/>
            <person name="Zhou Y."/>
            <person name="Sheng Y."/>
            <person name="Liu T."/>
            <person name="Pan Y."/>
            <person name="Xia L."/>
            <person name="Li J."/>
            <person name="Zhao F."/>
            <person name="Cao W."/>
        </authorList>
    </citation>
    <scope>NUCLEOTIDE SEQUENCE</scope>
    <source>
        <strain evidence="1">Dsil-2018</strain>
    </source>
</reference>
<evidence type="ECO:0000313" key="1">
    <source>
        <dbReference type="EMBL" id="KAH7977533.1"/>
    </source>
</evidence>
<name>A0ACB8DTD6_DERSI</name>
<sequence length="541" mass="59554">MLAARAKTAWLALLLVRFAAAALNATGIELRGSLHSAAAGDLDRYKTAGACDSTVDSAEGWILSPNYPSDYANFGTCKFTVRKLGSDVCTLRLTLDDFELEESADCFNDYLLLPDGQKLCGPLPPDTVKTVSISRRHSSFTFIFSSNEAKTSRGFMIRVEQVRDSCTDDLPDSPLFPTDSQPEDFTPLGRPQPQFGNGGCDRDVLGYTHVLSSPGYPYGYPPNQYCLYRVWRADSSVCLLELDVRDFELNQRDCFRDYLDLPDGRQFCGQVSGTKLLEFTPGSETLRLKFVSDAYGSGKGFNIFLRQRPNSCRGLGQVPLGACVCDQRLAAVSSLVRSPGYPRGYPANLRCRYTVLRLNRNVCRLQVLFRRFNLENSFGCRKDYLEMPDRSVWTPSTKTIISARLSHRTSTTAMELAAVCAAFAHVLNQPANRAAAAHAAPPSSPGSCDRTVSRDVEIVRSPSFPGDYPGGVRCVYRLRRSRPSVCQLRLDLVDFDVEDAPDCVADSLLIESTGERLCGFRSSTSRGECPSCAAHTPAPST</sequence>
<organism evidence="1 2">
    <name type="scientific">Dermacentor silvarum</name>
    <name type="common">Tick</name>
    <dbReference type="NCBI Taxonomy" id="543639"/>
    <lineage>
        <taxon>Eukaryota</taxon>
        <taxon>Metazoa</taxon>
        <taxon>Ecdysozoa</taxon>
        <taxon>Arthropoda</taxon>
        <taxon>Chelicerata</taxon>
        <taxon>Arachnida</taxon>
        <taxon>Acari</taxon>
        <taxon>Parasitiformes</taxon>
        <taxon>Ixodida</taxon>
        <taxon>Ixodoidea</taxon>
        <taxon>Ixodidae</taxon>
        <taxon>Rhipicephalinae</taxon>
        <taxon>Dermacentor</taxon>
    </lineage>
</organism>
<protein>
    <submittedName>
        <fullName evidence="1">Uncharacterized protein</fullName>
    </submittedName>
</protein>
<dbReference type="Proteomes" id="UP000821865">
    <property type="component" value="Chromosome 1"/>
</dbReference>
<proteinExistence type="predicted"/>
<comment type="caution">
    <text evidence="1">The sequence shown here is derived from an EMBL/GenBank/DDBJ whole genome shotgun (WGS) entry which is preliminary data.</text>
</comment>
<accession>A0ACB8DTD6</accession>
<evidence type="ECO:0000313" key="2">
    <source>
        <dbReference type="Proteomes" id="UP000821865"/>
    </source>
</evidence>
<dbReference type="EMBL" id="CM023470">
    <property type="protein sequence ID" value="KAH7977533.1"/>
    <property type="molecule type" value="Genomic_DNA"/>
</dbReference>
<keyword evidence="2" id="KW-1185">Reference proteome</keyword>